<gene>
    <name evidence="4" type="ORF">ACFQ07_24990</name>
</gene>
<dbReference type="InterPro" id="IPR001509">
    <property type="entry name" value="Epimerase_deHydtase"/>
</dbReference>
<dbReference type="Proteomes" id="UP001597083">
    <property type="component" value="Unassembled WGS sequence"/>
</dbReference>
<feature type="domain" description="NAD-dependent epimerase/dehydratase" evidence="3">
    <location>
        <begin position="6"/>
        <end position="247"/>
    </location>
</feature>
<sequence length="257" mass="27354">MSQQLVLVTGGSGFIAGHCILQLLERGYRVRTTVRSPVREEGVRKALASAGMTRGDALDFVEADLTKDDGWEAATRDVDFVLHVASPVHIGKVKDENDVIVPARDGALRVLRAAHGAGVKRIVLTSAFHAVGFGHAHTHGVFTEDDWSPLDGPGVDAYGKSKILSERAAWDFARSHPGMELTTLLPVAVMGPVLGQDVSGANHIVQRMLNGQMPGYPNLYVPIVDVRDVAAAHVAAMTAERAAGERFLLASGEPAIA</sequence>
<name>A0ABW3CNH7_9ACTN</name>
<evidence type="ECO:0000256" key="2">
    <source>
        <dbReference type="ARBA" id="ARBA00023445"/>
    </source>
</evidence>
<keyword evidence="1" id="KW-0560">Oxidoreductase</keyword>
<dbReference type="InterPro" id="IPR050425">
    <property type="entry name" value="NAD(P)_dehydrat-like"/>
</dbReference>
<dbReference type="SUPFAM" id="SSF51735">
    <property type="entry name" value="NAD(P)-binding Rossmann-fold domains"/>
    <property type="match status" value="1"/>
</dbReference>
<dbReference type="Pfam" id="PF01370">
    <property type="entry name" value="Epimerase"/>
    <property type="match status" value="1"/>
</dbReference>
<evidence type="ECO:0000313" key="4">
    <source>
        <dbReference type="EMBL" id="MFD0855522.1"/>
    </source>
</evidence>
<evidence type="ECO:0000259" key="3">
    <source>
        <dbReference type="Pfam" id="PF01370"/>
    </source>
</evidence>
<accession>A0ABW3CNH7</accession>
<dbReference type="InterPro" id="IPR036291">
    <property type="entry name" value="NAD(P)-bd_dom_sf"/>
</dbReference>
<feature type="non-terminal residue" evidence="4">
    <location>
        <position position="257"/>
    </location>
</feature>
<dbReference type="PANTHER" id="PTHR10366:SF564">
    <property type="entry name" value="STEROL-4-ALPHA-CARBOXYLATE 3-DEHYDROGENASE, DECARBOXYLATING"/>
    <property type="match status" value="1"/>
</dbReference>
<organism evidence="4 5">
    <name type="scientific">Actinomadura adrarensis</name>
    <dbReference type="NCBI Taxonomy" id="1819600"/>
    <lineage>
        <taxon>Bacteria</taxon>
        <taxon>Bacillati</taxon>
        <taxon>Actinomycetota</taxon>
        <taxon>Actinomycetes</taxon>
        <taxon>Streptosporangiales</taxon>
        <taxon>Thermomonosporaceae</taxon>
        <taxon>Actinomadura</taxon>
    </lineage>
</organism>
<dbReference type="Gene3D" id="3.40.50.720">
    <property type="entry name" value="NAD(P)-binding Rossmann-like Domain"/>
    <property type="match status" value="1"/>
</dbReference>
<proteinExistence type="inferred from homology"/>
<protein>
    <submittedName>
        <fullName evidence="4">NAD-dependent epimerase/dehydratase family protein</fullName>
    </submittedName>
</protein>
<dbReference type="EMBL" id="JBHTIR010003636">
    <property type="protein sequence ID" value="MFD0855522.1"/>
    <property type="molecule type" value="Genomic_DNA"/>
</dbReference>
<evidence type="ECO:0000256" key="1">
    <source>
        <dbReference type="ARBA" id="ARBA00023002"/>
    </source>
</evidence>
<keyword evidence="5" id="KW-1185">Reference proteome</keyword>
<evidence type="ECO:0000313" key="5">
    <source>
        <dbReference type="Proteomes" id="UP001597083"/>
    </source>
</evidence>
<comment type="similarity">
    <text evidence="2">Belongs to the NAD(P)-dependent epimerase/dehydratase family. Dihydroflavonol-4-reductase subfamily.</text>
</comment>
<comment type="caution">
    <text evidence="4">The sequence shown here is derived from an EMBL/GenBank/DDBJ whole genome shotgun (WGS) entry which is preliminary data.</text>
</comment>
<reference evidence="5" key="1">
    <citation type="journal article" date="2019" name="Int. J. Syst. Evol. Microbiol.">
        <title>The Global Catalogue of Microorganisms (GCM) 10K type strain sequencing project: providing services to taxonomists for standard genome sequencing and annotation.</title>
        <authorList>
            <consortium name="The Broad Institute Genomics Platform"/>
            <consortium name="The Broad Institute Genome Sequencing Center for Infectious Disease"/>
            <person name="Wu L."/>
            <person name="Ma J."/>
        </authorList>
    </citation>
    <scope>NUCLEOTIDE SEQUENCE [LARGE SCALE GENOMIC DNA]</scope>
    <source>
        <strain evidence="5">JCM 31696</strain>
    </source>
</reference>
<dbReference type="PANTHER" id="PTHR10366">
    <property type="entry name" value="NAD DEPENDENT EPIMERASE/DEHYDRATASE"/>
    <property type="match status" value="1"/>
</dbReference>